<dbReference type="AlphaFoldDB" id="A0A0Q2M7T5"/>
<accession>A0A0Q2M7T5</accession>
<protein>
    <submittedName>
        <fullName evidence="4">NADH oxidase</fullName>
    </submittedName>
</protein>
<organism evidence="4 5">
    <name type="scientific">Mycobacterium gordonae</name>
    <dbReference type="NCBI Taxonomy" id="1778"/>
    <lineage>
        <taxon>Bacteria</taxon>
        <taxon>Bacillati</taxon>
        <taxon>Actinomycetota</taxon>
        <taxon>Actinomycetes</taxon>
        <taxon>Mycobacteriales</taxon>
        <taxon>Mycobacteriaceae</taxon>
        <taxon>Mycobacterium</taxon>
    </lineage>
</organism>
<dbReference type="CDD" id="cd08291">
    <property type="entry name" value="ETR_like_1"/>
    <property type="match status" value="1"/>
</dbReference>
<dbReference type="GO" id="GO:0070402">
    <property type="term" value="F:NADPH binding"/>
    <property type="evidence" value="ECO:0007669"/>
    <property type="project" value="TreeGrafter"/>
</dbReference>
<evidence type="ECO:0000313" key="5">
    <source>
        <dbReference type="Proteomes" id="UP000051677"/>
    </source>
</evidence>
<dbReference type="InterPro" id="IPR020843">
    <property type="entry name" value="ER"/>
</dbReference>
<dbReference type="Gene3D" id="3.40.50.720">
    <property type="entry name" value="NAD(P)-binding Rossmann-like Domain"/>
    <property type="match status" value="1"/>
</dbReference>
<dbReference type="PANTHER" id="PTHR48106">
    <property type="entry name" value="QUINONE OXIDOREDUCTASE PIG3-RELATED"/>
    <property type="match status" value="1"/>
</dbReference>
<feature type="domain" description="Enoyl reductase (ER)" evidence="3">
    <location>
        <begin position="20"/>
        <end position="375"/>
    </location>
</feature>
<dbReference type="RefSeq" id="WP_055580958.1">
    <property type="nucleotide sequence ID" value="NZ_LKTM01000361.1"/>
</dbReference>
<proteinExistence type="predicted"/>
<keyword evidence="1" id="KW-0521">NADP</keyword>
<evidence type="ECO:0000256" key="1">
    <source>
        <dbReference type="ARBA" id="ARBA00022857"/>
    </source>
</evidence>
<evidence type="ECO:0000256" key="2">
    <source>
        <dbReference type="ARBA" id="ARBA00023002"/>
    </source>
</evidence>
<dbReference type="InterPro" id="IPR036291">
    <property type="entry name" value="NAD(P)-bd_dom_sf"/>
</dbReference>
<evidence type="ECO:0000259" key="3">
    <source>
        <dbReference type="SMART" id="SM00829"/>
    </source>
</evidence>
<evidence type="ECO:0000313" key="4">
    <source>
        <dbReference type="EMBL" id="KQH75943.1"/>
    </source>
</evidence>
<dbReference type="Pfam" id="PF08240">
    <property type="entry name" value="ADH_N"/>
    <property type="match status" value="1"/>
</dbReference>
<dbReference type="SUPFAM" id="SSF51735">
    <property type="entry name" value="NAD(P)-binding Rossmann-fold domains"/>
    <property type="match status" value="1"/>
</dbReference>
<dbReference type="SUPFAM" id="SSF50129">
    <property type="entry name" value="GroES-like"/>
    <property type="match status" value="1"/>
</dbReference>
<reference evidence="4 5" key="1">
    <citation type="submission" date="2015-10" db="EMBL/GenBank/DDBJ databases">
        <title>Mycobacterium gordonae draft genome assembly.</title>
        <authorList>
            <person name="Ustinova V."/>
            <person name="Smirnova T."/>
            <person name="Blagodatskikh K."/>
            <person name="Varlamov D."/>
            <person name="Larionova E."/>
            <person name="Chernousova L."/>
        </authorList>
    </citation>
    <scope>NUCLEOTIDE SEQUENCE [LARGE SCALE GENOMIC DNA]</scope>
    <source>
        <strain evidence="4 5">CTRI 14-8773</strain>
    </source>
</reference>
<gene>
    <name evidence="4" type="ORF">AO501_18025</name>
</gene>
<dbReference type="InterPro" id="IPR013154">
    <property type="entry name" value="ADH-like_N"/>
</dbReference>
<dbReference type="PANTHER" id="PTHR48106:SF18">
    <property type="entry name" value="QUINONE OXIDOREDUCTASE PIG3"/>
    <property type="match status" value="1"/>
</dbReference>
<dbReference type="OrthoDB" id="8629910at2"/>
<sequence>MTADLPGTALELRSLVSSDGTLELSLQDVPVPTPGADEVLVRVEAAPINPSDLGLLVATADMSKAAVAGTPERPVVTAPIGQSALKGLAARLGQSLPVGNEGAGTVVAAGSSEAAQALAGKTVAIAGGAMYSQYRAVPASACLVLPGGATARDGASSFVNPMTALGMTETMRREGHSALVHTAAASNLGQMLVKLCRRDGIPLVNIVRKPEQEDLLRSLGAEYVCNSSSQSFEADLGAALRATSATLAFDAIGGGTLVSQILNGMEEAINATAAQYSRYGSSVHKQVYIYGALDTSPTVLTRNFGMSWGVGGWLLTPFLQKAGGETFARLRARVAAELTTTFASRYTREVSLAGMLAPDAFNEYVKRATGEKFLVTPHG</sequence>
<dbReference type="GO" id="GO:0016651">
    <property type="term" value="F:oxidoreductase activity, acting on NAD(P)H"/>
    <property type="evidence" value="ECO:0007669"/>
    <property type="project" value="TreeGrafter"/>
</dbReference>
<name>A0A0Q2M7T5_MYCGO</name>
<comment type="caution">
    <text evidence="4">The sequence shown here is derived from an EMBL/GenBank/DDBJ whole genome shotgun (WGS) entry which is preliminary data.</text>
</comment>
<dbReference type="EMBL" id="LKTM01000361">
    <property type="protein sequence ID" value="KQH75943.1"/>
    <property type="molecule type" value="Genomic_DNA"/>
</dbReference>
<dbReference type="Proteomes" id="UP000051677">
    <property type="component" value="Unassembled WGS sequence"/>
</dbReference>
<dbReference type="SMART" id="SM00829">
    <property type="entry name" value="PKS_ER"/>
    <property type="match status" value="1"/>
</dbReference>
<dbReference type="InterPro" id="IPR011032">
    <property type="entry name" value="GroES-like_sf"/>
</dbReference>
<keyword evidence="2" id="KW-0560">Oxidoreductase</keyword>
<dbReference type="Gene3D" id="3.90.180.10">
    <property type="entry name" value="Medium-chain alcohol dehydrogenases, catalytic domain"/>
    <property type="match status" value="1"/>
</dbReference>